<proteinExistence type="predicted"/>
<dbReference type="Proteomes" id="UP000288805">
    <property type="component" value="Unassembled WGS sequence"/>
</dbReference>
<name>A0A438CIJ7_VITVI</name>
<feature type="compositionally biased region" description="Polar residues" evidence="1">
    <location>
        <begin position="41"/>
        <end position="50"/>
    </location>
</feature>
<evidence type="ECO:0000313" key="3">
    <source>
        <dbReference type="Proteomes" id="UP000288805"/>
    </source>
</evidence>
<organism evidence="2 3">
    <name type="scientific">Vitis vinifera</name>
    <name type="common">Grape</name>
    <dbReference type="NCBI Taxonomy" id="29760"/>
    <lineage>
        <taxon>Eukaryota</taxon>
        <taxon>Viridiplantae</taxon>
        <taxon>Streptophyta</taxon>
        <taxon>Embryophyta</taxon>
        <taxon>Tracheophyta</taxon>
        <taxon>Spermatophyta</taxon>
        <taxon>Magnoliopsida</taxon>
        <taxon>eudicotyledons</taxon>
        <taxon>Gunneridae</taxon>
        <taxon>Pentapetalae</taxon>
        <taxon>rosids</taxon>
        <taxon>Vitales</taxon>
        <taxon>Vitaceae</taxon>
        <taxon>Viteae</taxon>
        <taxon>Vitis</taxon>
    </lineage>
</organism>
<protein>
    <submittedName>
        <fullName evidence="2">Uncharacterized protein</fullName>
    </submittedName>
</protein>
<accession>A0A438CIJ7</accession>
<reference evidence="2 3" key="1">
    <citation type="journal article" date="2018" name="PLoS Genet.">
        <title>Population sequencing reveals clonal diversity and ancestral inbreeding in the grapevine cultivar Chardonnay.</title>
        <authorList>
            <person name="Roach M.J."/>
            <person name="Johnson D.L."/>
            <person name="Bohlmann J."/>
            <person name="van Vuuren H.J."/>
            <person name="Jones S.J."/>
            <person name="Pretorius I.S."/>
            <person name="Schmidt S.A."/>
            <person name="Borneman A.R."/>
        </authorList>
    </citation>
    <scope>NUCLEOTIDE SEQUENCE [LARGE SCALE GENOMIC DNA]</scope>
    <source>
        <strain evidence="3">cv. Chardonnay</strain>
        <tissue evidence="2">Leaf</tissue>
    </source>
</reference>
<comment type="caution">
    <text evidence="2">The sequence shown here is derived from an EMBL/GenBank/DDBJ whole genome shotgun (WGS) entry which is preliminary data.</text>
</comment>
<gene>
    <name evidence="2" type="ORF">CK203_105275</name>
</gene>
<evidence type="ECO:0000313" key="2">
    <source>
        <dbReference type="EMBL" id="RVW23022.1"/>
    </source>
</evidence>
<evidence type="ECO:0000256" key="1">
    <source>
        <dbReference type="SAM" id="MobiDB-lite"/>
    </source>
</evidence>
<dbReference type="EMBL" id="QGNW01002210">
    <property type="protein sequence ID" value="RVW23022.1"/>
    <property type="molecule type" value="Genomic_DNA"/>
</dbReference>
<sequence>MKRNKEFQLSTSLDPPSTQPPTSSDPPLVQPPTSLDLPPLQLSTSSDPPSVQLLTYLGPLSIQSPTSSDPLSMPTTPYVDPLSLHLDASLSTPLGPEFRTSVLPSPEPSIFVPMSMQIDTSTQLDLPPTILRGRQGLCQPKLLPPPPTLFLAPIPSQTDVLHVSHVVPVTVIDE</sequence>
<dbReference type="AlphaFoldDB" id="A0A438CIJ7"/>
<feature type="region of interest" description="Disordered" evidence="1">
    <location>
        <begin position="1"/>
        <end position="50"/>
    </location>
</feature>
<feature type="compositionally biased region" description="Low complexity" evidence="1">
    <location>
        <begin position="9"/>
        <end position="27"/>
    </location>
</feature>